<comment type="caution">
    <text evidence="5">The sequence shown here is derived from an EMBL/GenBank/DDBJ whole genome shotgun (WGS) entry which is preliminary data.</text>
</comment>
<dbReference type="Gene3D" id="3.40.50.1100">
    <property type="match status" value="1"/>
</dbReference>
<keyword evidence="3" id="KW-0663">Pyridoxal phosphate</keyword>
<dbReference type="InterPro" id="IPR001926">
    <property type="entry name" value="TrpB-like_PALP"/>
</dbReference>
<evidence type="ECO:0000313" key="5">
    <source>
        <dbReference type="EMBL" id="GHO90223.1"/>
    </source>
</evidence>
<dbReference type="GO" id="GO:0004497">
    <property type="term" value="F:monooxygenase activity"/>
    <property type="evidence" value="ECO:0007669"/>
    <property type="project" value="InterPro"/>
</dbReference>
<dbReference type="PRINTS" id="PR00359">
    <property type="entry name" value="BP450"/>
</dbReference>
<dbReference type="Gene3D" id="1.10.630.10">
    <property type="entry name" value="Cytochrome P450"/>
    <property type="match status" value="1"/>
</dbReference>
<gene>
    <name evidence="5" type="ORF">KSF_002710</name>
</gene>
<accession>A0A8J3ICZ7</accession>
<dbReference type="Pfam" id="PF00291">
    <property type="entry name" value="PALP"/>
    <property type="match status" value="1"/>
</dbReference>
<dbReference type="RefSeq" id="WP_220201202.1">
    <property type="nucleotide sequence ID" value="NZ_BNJK01000001.1"/>
</dbReference>
<dbReference type="InterPro" id="IPR001128">
    <property type="entry name" value="Cyt_P450"/>
</dbReference>
<dbReference type="AlphaFoldDB" id="A0A8J3ICZ7"/>
<dbReference type="SUPFAM" id="SSF48264">
    <property type="entry name" value="Cytochrome P450"/>
    <property type="match status" value="1"/>
</dbReference>
<comment type="similarity">
    <text evidence="2">Belongs to the cytochrome P450 family.</text>
</comment>
<evidence type="ECO:0000256" key="1">
    <source>
        <dbReference type="ARBA" id="ARBA00001933"/>
    </source>
</evidence>
<evidence type="ECO:0000313" key="6">
    <source>
        <dbReference type="Proteomes" id="UP000597444"/>
    </source>
</evidence>
<dbReference type="Proteomes" id="UP000597444">
    <property type="component" value="Unassembled WGS sequence"/>
</dbReference>
<evidence type="ECO:0000256" key="3">
    <source>
        <dbReference type="ARBA" id="ARBA00022898"/>
    </source>
</evidence>
<reference evidence="5" key="1">
    <citation type="submission" date="2020-10" db="EMBL/GenBank/DDBJ databases">
        <title>Taxonomic study of unclassified bacteria belonging to the class Ktedonobacteria.</title>
        <authorList>
            <person name="Yabe S."/>
            <person name="Wang C.M."/>
            <person name="Zheng Y."/>
            <person name="Sakai Y."/>
            <person name="Cavaletti L."/>
            <person name="Monciardini P."/>
            <person name="Donadio S."/>
        </authorList>
    </citation>
    <scope>NUCLEOTIDE SEQUENCE</scope>
    <source>
        <strain evidence="5">ID150040</strain>
    </source>
</reference>
<dbReference type="GO" id="GO:0005506">
    <property type="term" value="F:iron ion binding"/>
    <property type="evidence" value="ECO:0007669"/>
    <property type="project" value="InterPro"/>
</dbReference>
<keyword evidence="6" id="KW-1185">Reference proteome</keyword>
<dbReference type="InterPro" id="IPR036052">
    <property type="entry name" value="TrpB-like_PALP_sf"/>
</dbReference>
<feature type="domain" description="Tryptophan synthase beta chain-like PALP" evidence="4">
    <location>
        <begin position="17"/>
        <end position="120"/>
    </location>
</feature>
<dbReference type="SUPFAM" id="SSF53686">
    <property type="entry name" value="Tryptophan synthase beta subunit-like PLP-dependent enzymes"/>
    <property type="match status" value="1"/>
</dbReference>
<sequence length="398" mass="45220">MQLVHLWGTERPSSFYQHVLQTPLRSYTGAQAHWKEHSLKDEIRQITKAFKFRGNCYRLLCALPTSKVVTAASAGSHGLGLSIAARIRGIQAHIFVPDNTVRAKTQAKVDDDYEQEFHQVYYDEERASWLVFHYEDVQQVLLDPQTFSSQRTFNPDGSIDPLVDGGLIGMDPPHHRHMRAFIAQAFTPRVVAQFEPQIRAIVQELLDQVQHKGTMDFVDDLAFPSPVLFIAKLLGVPGGDREQFRRWTTDFVGPDYELRKETAKNIADYFQEIIKQRRREPREDVMTKLLQAQGDREHLHEQDVLGTCQLLLIAGHETTTSLLSNALVCLDEHPEVQSQLVEQPELQPGAIEEVRRYRGVVHTMVRVVTKDTVLCGQPIKAGNLVLPLFASTNLDEAQ</sequence>
<dbReference type="PANTHER" id="PTHR46696">
    <property type="entry name" value="P450, PUTATIVE (EUROFUNG)-RELATED"/>
    <property type="match status" value="1"/>
</dbReference>
<name>A0A8J3ICZ7_9CHLR</name>
<evidence type="ECO:0000259" key="4">
    <source>
        <dbReference type="Pfam" id="PF00291"/>
    </source>
</evidence>
<dbReference type="InterPro" id="IPR002397">
    <property type="entry name" value="Cyt_P450_B"/>
</dbReference>
<dbReference type="GO" id="GO:0016705">
    <property type="term" value="F:oxidoreductase activity, acting on paired donors, with incorporation or reduction of molecular oxygen"/>
    <property type="evidence" value="ECO:0007669"/>
    <property type="project" value="InterPro"/>
</dbReference>
<dbReference type="GO" id="GO:0020037">
    <property type="term" value="F:heme binding"/>
    <property type="evidence" value="ECO:0007669"/>
    <property type="project" value="InterPro"/>
</dbReference>
<evidence type="ECO:0000256" key="2">
    <source>
        <dbReference type="ARBA" id="ARBA00010617"/>
    </source>
</evidence>
<dbReference type="Pfam" id="PF00067">
    <property type="entry name" value="p450"/>
    <property type="match status" value="1"/>
</dbReference>
<comment type="cofactor">
    <cofactor evidence="1">
        <name>pyridoxal 5'-phosphate</name>
        <dbReference type="ChEBI" id="CHEBI:597326"/>
    </cofactor>
</comment>
<dbReference type="EMBL" id="BNJK01000001">
    <property type="protein sequence ID" value="GHO90223.1"/>
    <property type="molecule type" value="Genomic_DNA"/>
</dbReference>
<proteinExistence type="inferred from homology"/>
<protein>
    <recommendedName>
        <fullName evidence="4">Tryptophan synthase beta chain-like PALP domain-containing protein</fullName>
    </recommendedName>
</protein>
<dbReference type="PANTHER" id="PTHR46696:SF1">
    <property type="entry name" value="CYTOCHROME P450 YJIB-RELATED"/>
    <property type="match status" value="1"/>
</dbReference>
<organism evidence="5 6">
    <name type="scientific">Reticulibacter mediterranei</name>
    <dbReference type="NCBI Taxonomy" id="2778369"/>
    <lineage>
        <taxon>Bacteria</taxon>
        <taxon>Bacillati</taxon>
        <taxon>Chloroflexota</taxon>
        <taxon>Ktedonobacteria</taxon>
        <taxon>Ktedonobacterales</taxon>
        <taxon>Reticulibacteraceae</taxon>
        <taxon>Reticulibacter</taxon>
    </lineage>
</organism>
<dbReference type="InterPro" id="IPR036396">
    <property type="entry name" value="Cyt_P450_sf"/>
</dbReference>
<dbReference type="GO" id="GO:1901605">
    <property type="term" value="P:alpha-amino acid metabolic process"/>
    <property type="evidence" value="ECO:0007669"/>
    <property type="project" value="UniProtKB-ARBA"/>
</dbReference>